<dbReference type="EMBL" id="JAENIL010000036">
    <property type="protein sequence ID" value="MBK1878873.1"/>
    <property type="molecule type" value="Genomic_DNA"/>
</dbReference>
<feature type="domain" description="Metallo-beta-lactamase" evidence="5">
    <location>
        <begin position="14"/>
        <end position="195"/>
    </location>
</feature>
<gene>
    <name evidence="6" type="ORF">JIN87_18465</name>
</gene>
<dbReference type="PANTHER" id="PTHR46233">
    <property type="entry name" value="HYDROXYACYLGLUTATHIONE HYDROLASE GLOC"/>
    <property type="match status" value="1"/>
</dbReference>
<keyword evidence="3" id="KW-0378">Hydrolase</keyword>
<dbReference type="CDD" id="cd06262">
    <property type="entry name" value="metallo-hydrolase-like_MBL-fold"/>
    <property type="match status" value="1"/>
</dbReference>
<dbReference type="Gene3D" id="3.60.15.10">
    <property type="entry name" value="Ribonuclease Z/Hydroxyacylglutathione hydrolase-like"/>
    <property type="match status" value="1"/>
</dbReference>
<dbReference type="SUPFAM" id="SSF56281">
    <property type="entry name" value="Metallo-hydrolase/oxidoreductase"/>
    <property type="match status" value="1"/>
</dbReference>
<evidence type="ECO:0000313" key="6">
    <source>
        <dbReference type="EMBL" id="MBK1878873.1"/>
    </source>
</evidence>
<dbReference type="PANTHER" id="PTHR46233:SF3">
    <property type="entry name" value="HYDROXYACYLGLUTATHIONE HYDROLASE GLOC"/>
    <property type="match status" value="1"/>
</dbReference>
<protein>
    <submittedName>
        <fullName evidence="6">MBL fold metallo-hydrolase</fullName>
    </submittedName>
</protein>
<dbReference type="GO" id="GO:0016787">
    <property type="term" value="F:hydrolase activity"/>
    <property type="evidence" value="ECO:0007669"/>
    <property type="project" value="UniProtKB-KW"/>
</dbReference>
<dbReference type="AlphaFoldDB" id="A0A934VSP2"/>
<accession>A0A934VSP2</accession>
<evidence type="ECO:0000256" key="3">
    <source>
        <dbReference type="ARBA" id="ARBA00022801"/>
    </source>
</evidence>
<evidence type="ECO:0000259" key="5">
    <source>
        <dbReference type="SMART" id="SM00849"/>
    </source>
</evidence>
<keyword evidence="7" id="KW-1185">Reference proteome</keyword>
<dbReference type="SMART" id="SM00849">
    <property type="entry name" value="Lactamase_B"/>
    <property type="match status" value="1"/>
</dbReference>
<dbReference type="InterPro" id="IPR001279">
    <property type="entry name" value="Metallo-B-lactamas"/>
</dbReference>
<dbReference type="InterPro" id="IPR051453">
    <property type="entry name" value="MBL_Glyoxalase_II"/>
</dbReference>
<dbReference type="Pfam" id="PF00753">
    <property type="entry name" value="Lactamase_B"/>
    <property type="match status" value="1"/>
</dbReference>
<reference evidence="6" key="1">
    <citation type="submission" date="2021-01" db="EMBL/GenBank/DDBJ databases">
        <title>Modified the classification status of verrucomicrobia.</title>
        <authorList>
            <person name="Feng X."/>
        </authorList>
    </citation>
    <scope>NUCLEOTIDE SEQUENCE</scope>
    <source>
        <strain evidence="6">KCTC 13126</strain>
    </source>
</reference>
<keyword evidence="2" id="KW-0479">Metal-binding</keyword>
<evidence type="ECO:0000256" key="4">
    <source>
        <dbReference type="ARBA" id="ARBA00022833"/>
    </source>
</evidence>
<comment type="cofactor">
    <cofactor evidence="1">
        <name>Zn(2+)</name>
        <dbReference type="ChEBI" id="CHEBI:29105"/>
    </cofactor>
</comment>
<name>A0A934VSP2_9BACT</name>
<keyword evidence="4" id="KW-0862">Zinc</keyword>
<organism evidence="6 7">
    <name type="scientific">Pelagicoccus mobilis</name>
    <dbReference type="NCBI Taxonomy" id="415221"/>
    <lineage>
        <taxon>Bacteria</taxon>
        <taxon>Pseudomonadati</taxon>
        <taxon>Verrucomicrobiota</taxon>
        <taxon>Opitutia</taxon>
        <taxon>Puniceicoccales</taxon>
        <taxon>Pelagicoccaceae</taxon>
        <taxon>Pelagicoccus</taxon>
    </lineage>
</organism>
<dbReference type="Proteomes" id="UP000617628">
    <property type="component" value="Unassembled WGS sequence"/>
</dbReference>
<sequence length="214" mass="23134">MSLNVRIFPAGPIQTNAFLVSDPERGEAVLIDAPHDVCEMVDTALAEDGCELKALLLTHGHYDHIGDAAKISARGVPLFGHLDDKVLFESPEAMRAFVYPPDLELTGFEIDHWVEQDDSIQLLGMDCEVRHVPGHCPGNVLFYFAQAKAAFVGDALFAGGIGRTDLAGGSFSLLEKSIREQIYTLPKDTVVLPGHGPNTSVGDEILHNPFVSGE</sequence>
<dbReference type="InterPro" id="IPR036866">
    <property type="entry name" value="RibonucZ/Hydroxyglut_hydro"/>
</dbReference>
<evidence type="ECO:0000313" key="7">
    <source>
        <dbReference type="Proteomes" id="UP000617628"/>
    </source>
</evidence>
<evidence type="ECO:0000256" key="1">
    <source>
        <dbReference type="ARBA" id="ARBA00001947"/>
    </source>
</evidence>
<evidence type="ECO:0000256" key="2">
    <source>
        <dbReference type="ARBA" id="ARBA00022723"/>
    </source>
</evidence>
<dbReference type="GO" id="GO:0046872">
    <property type="term" value="F:metal ion binding"/>
    <property type="evidence" value="ECO:0007669"/>
    <property type="project" value="UniProtKB-KW"/>
</dbReference>
<comment type="caution">
    <text evidence="6">The sequence shown here is derived from an EMBL/GenBank/DDBJ whole genome shotgun (WGS) entry which is preliminary data.</text>
</comment>
<proteinExistence type="predicted"/>
<dbReference type="RefSeq" id="WP_200357086.1">
    <property type="nucleotide sequence ID" value="NZ_JAENIL010000036.1"/>
</dbReference>